<protein>
    <recommendedName>
        <fullName evidence="4">Ribosomal RNA methyltransferase FtsJ domain-containing protein</fullName>
    </recommendedName>
</protein>
<dbReference type="EMBL" id="JANVFT010000024">
    <property type="protein sequence ID" value="KAJ4496920.1"/>
    <property type="molecule type" value="Genomic_DNA"/>
</dbReference>
<comment type="caution">
    <text evidence="2">The sequence shown here is derived from an EMBL/GenBank/DDBJ whole genome shotgun (WGS) entry which is preliminary data.</text>
</comment>
<accession>A0ABQ8VNA0</accession>
<proteinExistence type="predicted"/>
<feature type="region of interest" description="Disordered" evidence="1">
    <location>
        <begin position="1"/>
        <end position="177"/>
    </location>
</feature>
<keyword evidence="3" id="KW-1185">Reference proteome</keyword>
<organism evidence="2 3">
    <name type="scientific">Lentinula lateritia</name>
    <dbReference type="NCBI Taxonomy" id="40482"/>
    <lineage>
        <taxon>Eukaryota</taxon>
        <taxon>Fungi</taxon>
        <taxon>Dikarya</taxon>
        <taxon>Basidiomycota</taxon>
        <taxon>Agaricomycotina</taxon>
        <taxon>Agaricomycetes</taxon>
        <taxon>Agaricomycetidae</taxon>
        <taxon>Agaricales</taxon>
        <taxon>Marasmiineae</taxon>
        <taxon>Omphalotaceae</taxon>
        <taxon>Lentinula</taxon>
    </lineage>
</organism>
<name>A0ABQ8VNA0_9AGAR</name>
<evidence type="ECO:0000256" key="1">
    <source>
        <dbReference type="SAM" id="MobiDB-lite"/>
    </source>
</evidence>
<feature type="compositionally biased region" description="Low complexity" evidence="1">
    <location>
        <begin position="229"/>
        <end position="239"/>
    </location>
</feature>
<feature type="region of interest" description="Disordered" evidence="1">
    <location>
        <begin position="225"/>
        <end position="259"/>
    </location>
</feature>
<feature type="compositionally biased region" description="Polar residues" evidence="1">
    <location>
        <begin position="124"/>
        <end position="152"/>
    </location>
</feature>
<evidence type="ECO:0000313" key="2">
    <source>
        <dbReference type="EMBL" id="KAJ4496920.1"/>
    </source>
</evidence>
<feature type="compositionally biased region" description="Basic and acidic residues" evidence="1">
    <location>
        <begin position="345"/>
        <end position="382"/>
    </location>
</feature>
<evidence type="ECO:0008006" key="4">
    <source>
        <dbReference type="Google" id="ProtNLM"/>
    </source>
</evidence>
<feature type="compositionally biased region" description="Basic and acidic residues" evidence="1">
    <location>
        <begin position="166"/>
        <end position="177"/>
    </location>
</feature>
<feature type="compositionally biased region" description="Low complexity" evidence="1">
    <location>
        <begin position="91"/>
        <end position="102"/>
    </location>
</feature>
<evidence type="ECO:0000313" key="3">
    <source>
        <dbReference type="Proteomes" id="UP001150217"/>
    </source>
</evidence>
<gene>
    <name evidence="2" type="ORF">C8R41DRAFT_917901</name>
</gene>
<feature type="compositionally biased region" description="Polar residues" evidence="1">
    <location>
        <begin position="1"/>
        <end position="19"/>
    </location>
</feature>
<sequence>MANSPYSGYNPNLNLNIPYSSYDGGRGYGFGHCPGPYSDSKPENPYEIQEQEEAVVGPHSSPHPENPANNSGHRQHPLGRSSQDSRVYNPSSESRSSFAFASLGPTRPEQVSSKRERPHPHHFPQTSPTNNHLNQFKQSRNSRNDSTSISHVSNRHSRFSNRYHHHDGQPKWDHSEFPGRRQLEVPNERIAGTPRGSGYFDNDQIHRDGSGVLVRPWQSVEANAKLRSRSGSSSSSLGSAKCNKPLLGHHHRHSPSNRVVVPSSYNRQQELVHWDEALNRRSEVAWWECRDSKMEMGGSNWNLMQTETLTRTSTLTEQLIACGAEELQEIFEIWEESQANARKEGTIPRLVFQRESEQRGQGGRERGRREERDRHGNQDKQKGFSQRRQLLRDDDKLPKSNSRVNRYGSLGVQVSDEDSPQVFQEIVSRFSKIFRGPHIDDEGYYFLDVGCRPGGFASFILQNNAFAMGVGISPLPQESVFASETVKLEEGVLERGIPLQLERERAHEEYYARHQKHYAPFTRSSNSRFKLYFLDMAKIDLRRPGEKNRRGLFNSWSGYGNEESFQGGLGYGSSEAIAAANFPSELLDLKRPPQELLFGFKQGPDSNRHTMAGASSRKFNLVILDDYTSSFSLSGDLHLIAQLLLGFQSLTQSQSGGGTLVVRLRHPESVITAKILYMLDTLSSTVAAVKPRGTLGDAEDPGCFYVIAQNVGGGPHGHKVGEVVEELRKLWWKLVMRVVRWKSLVKSVGSDVKVEGGGVEGEIEMGETGEIECNQRGLSPECGLKEEDFDFIIYTDELKGPKSDYLVRLVALGKIVWTRQLEMILMARENRK</sequence>
<reference evidence="2" key="1">
    <citation type="submission" date="2022-08" db="EMBL/GenBank/DDBJ databases">
        <title>A Global Phylogenomic Analysis of the Shiitake Genus Lentinula.</title>
        <authorList>
            <consortium name="DOE Joint Genome Institute"/>
            <person name="Sierra-Patev S."/>
            <person name="Min B."/>
            <person name="Naranjo-Ortiz M."/>
            <person name="Looney B."/>
            <person name="Konkel Z."/>
            <person name="Slot J.C."/>
            <person name="Sakamoto Y."/>
            <person name="Steenwyk J.L."/>
            <person name="Rokas A."/>
            <person name="Carro J."/>
            <person name="Camarero S."/>
            <person name="Ferreira P."/>
            <person name="Molpeceres G."/>
            <person name="Ruiz-Duenas F.J."/>
            <person name="Serrano A."/>
            <person name="Henrissat B."/>
            <person name="Drula E."/>
            <person name="Hughes K.W."/>
            <person name="Mata J.L."/>
            <person name="Ishikawa N.K."/>
            <person name="Vargas-Isla R."/>
            <person name="Ushijima S."/>
            <person name="Smith C.A."/>
            <person name="Ahrendt S."/>
            <person name="Andreopoulos W."/>
            <person name="He G."/>
            <person name="Labutti K."/>
            <person name="Lipzen A."/>
            <person name="Ng V."/>
            <person name="Riley R."/>
            <person name="Sandor L."/>
            <person name="Barry K."/>
            <person name="Martinez A.T."/>
            <person name="Xiao Y."/>
            <person name="Gibbons J.G."/>
            <person name="Terashima K."/>
            <person name="Grigoriev I.V."/>
            <person name="Hibbett D.S."/>
        </authorList>
    </citation>
    <scope>NUCLEOTIDE SEQUENCE</scope>
    <source>
        <strain evidence="2">RHP3577 ss4</strain>
    </source>
</reference>
<feature type="compositionally biased region" description="Polar residues" evidence="1">
    <location>
        <begin position="80"/>
        <end position="90"/>
    </location>
</feature>
<feature type="compositionally biased region" description="Basic residues" evidence="1">
    <location>
        <begin position="153"/>
        <end position="165"/>
    </location>
</feature>
<dbReference type="Proteomes" id="UP001150217">
    <property type="component" value="Unassembled WGS sequence"/>
</dbReference>
<feature type="region of interest" description="Disordered" evidence="1">
    <location>
        <begin position="345"/>
        <end position="404"/>
    </location>
</feature>